<proteinExistence type="predicted"/>
<evidence type="ECO:0008006" key="4">
    <source>
        <dbReference type="Google" id="ProtNLM"/>
    </source>
</evidence>
<evidence type="ECO:0000256" key="1">
    <source>
        <dbReference type="SAM" id="Phobius"/>
    </source>
</evidence>
<dbReference type="EMBL" id="JBCEWA010000006">
    <property type="protein sequence ID" value="MEL5988574.1"/>
    <property type="molecule type" value="Genomic_DNA"/>
</dbReference>
<keyword evidence="1" id="KW-0472">Membrane</keyword>
<keyword evidence="1" id="KW-1133">Transmembrane helix</keyword>
<gene>
    <name evidence="2" type="ORF">AAF454_09180</name>
</gene>
<evidence type="ECO:0000313" key="2">
    <source>
        <dbReference type="EMBL" id="MEL5988574.1"/>
    </source>
</evidence>
<accession>A0ABU9LM72</accession>
<keyword evidence="3" id="KW-1185">Reference proteome</keyword>
<dbReference type="Proteomes" id="UP001398420">
    <property type="component" value="Unassembled WGS sequence"/>
</dbReference>
<name>A0ABU9LM72_9BACL</name>
<reference evidence="2 3" key="1">
    <citation type="submission" date="2024-04" db="EMBL/GenBank/DDBJ databases">
        <authorList>
            <person name="Wu Y.S."/>
            <person name="Zhang L."/>
        </authorList>
    </citation>
    <scope>NUCLEOTIDE SEQUENCE [LARGE SCALE GENOMIC DNA]</scope>
    <source>
        <strain evidence="2 3">KG-01</strain>
    </source>
</reference>
<dbReference type="RefSeq" id="WP_087681063.1">
    <property type="nucleotide sequence ID" value="NZ_JBCEWA010000006.1"/>
</dbReference>
<comment type="caution">
    <text evidence="2">The sequence shown here is derived from an EMBL/GenBank/DDBJ whole genome shotgun (WGS) entry which is preliminary data.</text>
</comment>
<sequence>MKKKYYFILLFIILVTASLYILTGKGGMDPKVVVDAYKQEWGVTIPPPTAESPILAHELAQAGSGQWVTLYEYDKIPSMTNTEMEEVTKEKQAYYQKLLNKFKEDTLDTGLTSDMKKSLQDHEPTIEVGDYAYYRAKNDGKDYFLAIQEKKQLYTYTWHE</sequence>
<organism evidence="2 3">
    <name type="scientific">Kurthia gibsonii</name>
    <dbReference type="NCBI Taxonomy" id="33946"/>
    <lineage>
        <taxon>Bacteria</taxon>
        <taxon>Bacillati</taxon>
        <taxon>Bacillota</taxon>
        <taxon>Bacilli</taxon>
        <taxon>Bacillales</taxon>
        <taxon>Caryophanaceae</taxon>
        <taxon>Kurthia</taxon>
    </lineage>
</organism>
<keyword evidence="1" id="KW-0812">Transmembrane</keyword>
<feature type="transmembrane region" description="Helical" evidence="1">
    <location>
        <begin position="6"/>
        <end position="23"/>
    </location>
</feature>
<protein>
    <recommendedName>
        <fullName evidence="4">DUF5590 domain-containing protein</fullName>
    </recommendedName>
</protein>
<evidence type="ECO:0000313" key="3">
    <source>
        <dbReference type="Proteomes" id="UP001398420"/>
    </source>
</evidence>